<evidence type="ECO:0000313" key="2">
    <source>
        <dbReference type="Proteomes" id="UP000197446"/>
    </source>
</evidence>
<dbReference type="Gene3D" id="2.60.40.10">
    <property type="entry name" value="Immunoglobulins"/>
    <property type="match status" value="2"/>
</dbReference>
<name>A0A254NDJ6_9BURK</name>
<evidence type="ECO:0008006" key="3">
    <source>
        <dbReference type="Google" id="ProtNLM"/>
    </source>
</evidence>
<gene>
    <name evidence="1" type="ORF">CDO81_06250</name>
</gene>
<evidence type="ECO:0000313" key="1">
    <source>
        <dbReference type="EMBL" id="OWR06026.1"/>
    </source>
</evidence>
<dbReference type="SUPFAM" id="SSF49373">
    <property type="entry name" value="Invasin/intimin cell-adhesion fragments"/>
    <property type="match status" value="2"/>
</dbReference>
<sequence length="728" mass="73185">MQSIVTQGWRRIVQAAMGLGMAAALVACGGGGGGSAGTPVVGPGSGASSPSSAASAVAADVVVVLNKTTMTNSGSDSITATVTTIDANRAVVGSVPVSFAVNGNALVTPGGTSTNATTGTQTAVITQGADSSVRAVTLTVTSGTISRAISFNIVQNSTSTNPQANDLTLTLSSSNIDNSGSRTVTATATAVDNNRNALAGIPVQLSVSDSSAFIVSSSNQTNSSGQVSGTVSIGQDRSNRTVTVVATSGTLTRTAAFQITGARFSQASPVPAVASAGAAGTVQYLLSDVNSNPMPGVTITVSGNGITSATGKTDLNGAYTFNYVAPNAPGTTLVIKAAAGGADSTVNVTIPGGGSTTVPVATTPVSKTLNLSADVVTVNTGSTSNQVTLSAFFRDGANAPVSNVRVLFGVTGDNGTGSVASRNNTVLSDLSGTASTTYSPGAVSSPTNGVTVLACWKVSDFLATDTVSNCAAAGGQLLTTTLTIVSNPVSISIGTDNSIANGASTLTYVKKFVVLVVDSAGNPKSDVQITPSVDLGGFGKGFWVYDAGLKLWLRDDKSEYTITATGARVTSDTLRATCPNEDLNRNGVIDSGEDVNGNLQLDPRKSDVSITLSGSTKTDSNGVAVLQLEYPKNLGSWVKYKITVTAAGVLSPPAYYPLGIPVRLPSDSIDTVQARAAGKGVTTASEIEDYLYAYEWLPVAADALALQSPAPAFANSPYGLNSNCKDVR</sequence>
<organism evidence="1 2">
    <name type="scientific">Roseateles puraquae</name>
    <dbReference type="NCBI Taxonomy" id="431059"/>
    <lineage>
        <taxon>Bacteria</taxon>
        <taxon>Pseudomonadati</taxon>
        <taxon>Pseudomonadota</taxon>
        <taxon>Betaproteobacteria</taxon>
        <taxon>Burkholderiales</taxon>
        <taxon>Sphaerotilaceae</taxon>
        <taxon>Roseateles</taxon>
    </lineage>
</organism>
<proteinExistence type="predicted"/>
<dbReference type="AlphaFoldDB" id="A0A254NDJ6"/>
<dbReference type="InterPro" id="IPR008964">
    <property type="entry name" value="Invasin/intimin_cell_adhesion"/>
</dbReference>
<accession>A0A254NDJ6</accession>
<dbReference type="InterPro" id="IPR013783">
    <property type="entry name" value="Ig-like_fold"/>
</dbReference>
<dbReference type="EMBL" id="NISI01000001">
    <property type="protein sequence ID" value="OWR06026.1"/>
    <property type="molecule type" value="Genomic_DNA"/>
</dbReference>
<reference evidence="1 2" key="1">
    <citation type="journal article" date="2007" name="Int. J. Syst. Evol. Microbiol.">
        <title>Description of Pelomonas aquatica sp. nov. and Pelomonas puraquae sp. nov., isolated from industrial and haemodialysis water.</title>
        <authorList>
            <person name="Gomila M."/>
            <person name="Bowien B."/>
            <person name="Falsen E."/>
            <person name="Moore E.R."/>
            <person name="Lalucat J."/>
        </authorList>
    </citation>
    <scope>NUCLEOTIDE SEQUENCE [LARGE SCALE GENOMIC DNA]</scope>
    <source>
        <strain evidence="1 2">CCUG 52769</strain>
    </source>
</reference>
<dbReference type="Proteomes" id="UP000197446">
    <property type="component" value="Unassembled WGS sequence"/>
</dbReference>
<protein>
    <recommendedName>
        <fullName evidence="3">Big-1 domain-containing protein</fullName>
    </recommendedName>
</protein>
<comment type="caution">
    <text evidence="1">The sequence shown here is derived from an EMBL/GenBank/DDBJ whole genome shotgun (WGS) entry which is preliminary data.</text>
</comment>
<keyword evidence="2" id="KW-1185">Reference proteome</keyword>